<dbReference type="AlphaFoldDB" id="A0A0E9M2E4"/>
<accession>A0A0E9M2E4</accession>
<feature type="transmembrane region" description="Helical" evidence="6">
    <location>
        <begin position="343"/>
        <end position="365"/>
    </location>
</feature>
<keyword evidence="3 6" id="KW-0812">Transmembrane</keyword>
<feature type="transmembrane region" description="Helical" evidence="6">
    <location>
        <begin position="148"/>
        <end position="172"/>
    </location>
</feature>
<proteinExistence type="predicted"/>
<dbReference type="PANTHER" id="PTHR30250:SF11">
    <property type="entry name" value="O-ANTIGEN TRANSPORTER-RELATED"/>
    <property type="match status" value="1"/>
</dbReference>
<keyword evidence="5 6" id="KW-0472">Membrane</keyword>
<feature type="transmembrane region" description="Helical" evidence="6">
    <location>
        <begin position="42"/>
        <end position="63"/>
    </location>
</feature>
<keyword evidence="8" id="KW-1185">Reference proteome</keyword>
<gene>
    <name evidence="7" type="ORF">JCM15548_13649</name>
</gene>
<dbReference type="InterPro" id="IPR050833">
    <property type="entry name" value="Poly_Biosynth_Transport"/>
</dbReference>
<feature type="transmembrane region" description="Helical" evidence="6">
    <location>
        <begin position="223"/>
        <end position="246"/>
    </location>
</feature>
<feature type="transmembrane region" description="Helical" evidence="6">
    <location>
        <begin position="192"/>
        <end position="211"/>
    </location>
</feature>
<reference evidence="7 8" key="1">
    <citation type="journal article" date="2015" name="Microbes Environ.">
        <title>Distribution and evolution of nitrogen fixation genes in the phylum bacteroidetes.</title>
        <authorList>
            <person name="Inoue J."/>
            <person name="Oshima K."/>
            <person name="Suda W."/>
            <person name="Sakamoto M."/>
            <person name="Iino T."/>
            <person name="Noda S."/>
            <person name="Hongoh Y."/>
            <person name="Hattori M."/>
            <person name="Ohkuma M."/>
        </authorList>
    </citation>
    <scope>NUCLEOTIDE SEQUENCE [LARGE SCALE GENOMIC DNA]</scope>
    <source>
        <strain evidence="7">JCM 15548</strain>
    </source>
</reference>
<protein>
    <submittedName>
        <fullName evidence="7">Polysaccharide biosynthesis protein</fullName>
    </submittedName>
</protein>
<feature type="transmembrane region" description="Helical" evidence="6">
    <location>
        <begin position="456"/>
        <end position="476"/>
    </location>
</feature>
<evidence type="ECO:0000256" key="6">
    <source>
        <dbReference type="SAM" id="Phobius"/>
    </source>
</evidence>
<keyword evidence="2" id="KW-1003">Cell membrane</keyword>
<evidence type="ECO:0000256" key="4">
    <source>
        <dbReference type="ARBA" id="ARBA00022989"/>
    </source>
</evidence>
<dbReference type="RefSeq" id="WP_062127281.1">
    <property type="nucleotide sequence ID" value="NZ_BAZW01000043.1"/>
</dbReference>
<feature type="transmembrane region" description="Helical" evidence="6">
    <location>
        <begin position="84"/>
        <end position="102"/>
    </location>
</feature>
<feature type="transmembrane region" description="Helical" evidence="6">
    <location>
        <begin position="399"/>
        <end position="420"/>
    </location>
</feature>
<evidence type="ECO:0000313" key="8">
    <source>
        <dbReference type="Proteomes" id="UP000032900"/>
    </source>
</evidence>
<evidence type="ECO:0000256" key="5">
    <source>
        <dbReference type="ARBA" id="ARBA00023136"/>
    </source>
</evidence>
<feature type="transmembrane region" description="Helical" evidence="6">
    <location>
        <begin position="372"/>
        <end position="393"/>
    </location>
</feature>
<evidence type="ECO:0000256" key="3">
    <source>
        <dbReference type="ARBA" id="ARBA00022692"/>
    </source>
</evidence>
<feature type="transmembrane region" description="Helical" evidence="6">
    <location>
        <begin position="114"/>
        <end position="136"/>
    </location>
</feature>
<dbReference type="InterPro" id="IPR002797">
    <property type="entry name" value="Polysacc_synth"/>
</dbReference>
<dbReference type="EMBL" id="BAZW01000043">
    <property type="protein sequence ID" value="GAO31300.1"/>
    <property type="molecule type" value="Genomic_DNA"/>
</dbReference>
<evidence type="ECO:0000256" key="2">
    <source>
        <dbReference type="ARBA" id="ARBA00022475"/>
    </source>
</evidence>
<dbReference type="Pfam" id="PF01943">
    <property type="entry name" value="Polysacc_synt"/>
    <property type="match status" value="1"/>
</dbReference>
<feature type="transmembrane region" description="Helical" evidence="6">
    <location>
        <begin position="12"/>
        <end position="30"/>
    </location>
</feature>
<dbReference type="STRING" id="1236989.JCM15548_13649"/>
<dbReference type="GO" id="GO:0005886">
    <property type="term" value="C:plasma membrane"/>
    <property type="evidence" value="ECO:0007669"/>
    <property type="project" value="UniProtKB-SubCell"/>
</dbReference>
<sequence length="480" mass="54836">MSLSLKQLAGDTVIYGASTMVGRLLNWLLMPFYIRVIAPEEYGVIVNMYGIISILLVIFTYGLETGFFRFARKENARDVFRTTMSTLGLTSFLLIVLSFVFAPSISRFFYDGQFVYAIVLVGIIIGFDAFLSIPFAQLRLQNRALRFGLIKLISIFLNIGFNLFFFLGLPALFNAYEFGEVLQDLYIKGSGVLYVLLSNALSSVLILLFFIKDLRIKTGRFRWSLLRPILIYSWPVLIVGITGMITQNSDKILMPKLLQEGGFKELAIYGANFKIGVLMSLFTQSFRFAFEPYFFNNREKGVQTYALIMEYFILFGLLIFVGITLFQDVINLLLVNDYIRGNIIIPVVLLAQLFYGIYFNLSLWYKLTDKTFFGAIFGVIGMVLTVVLNFVLIPKIGMIGGALSMLTGYGVMMMISFYTGQKFYPIPYPLKRIAAFFILAFGAFLLNQFVSFDQLFLKYTFKVLIFICFPFILLRLRSYI</sequence>
<dbReference type="PANTHER" id="PTHR30250">
    <property type="entry name" value="PST FAMILY PREDICTED COLANIC ACID TRANSPORTER"/>
    <property type="match status" value="1"/>
</dbReference>
<dbReference type="OrthoDB" id="9814608at2"/>
<feature type="transmembrane region" description="Helical" evidence="6">
    <location>
        <begin position="302"/>
        <end position="323"/>
    </location>
</feature>
<feature type="transmembrane region" description="Helical" evidence="6">
    <location>
        <begin position="432"/>
        <end position="450"/>
    </location>
</feature>
<comment type="subcellular location">
    <subcellularLocation>
        <location evidence="1">Cell membrane</location>
        <topology evidence="1">Multi-pass membrane protein</topology>
    </subcellularLocation>
</comment>
<dbReference type="Proteomes" id="UP000032900">
    <property type="component" value="Unassembled WGS sequence"/>
</dbReference>
<evidence type="ECO:0000313" key="7">
    <source>
        <dbReference type="EMBL" id="GAO31300.1"/>
    </source>
</evidence>
<organism evidence="7 8">
    <name type="scientific">Geofilum rubicundum JCM 15548</name>
    <dbReference type="NCBI Taxonomy" id="1236989"/>
    <lineage>
        <taxon>Bacteria</taxon>
        <taxon>Pseudomonadati</taxon>
        <taxon>Bacteroidota</taxon>
        <taxon>Bacteroidia</taxon>
        <taxon>Marinilabiliales</taxon>
        <taxon>Marinilabiliaceae</taxon>
        <taxon>Geofilum</taxon>
    </lineage>
</organism>
<evidence type="ECO:0000256" key="1">
    <source>
        <dbReference type="ARBA" id="ARBA00004651"/>
    </source>
</evidence>
<feature type="transmembrane region" description="Helical" evidence="6">
    <location>
        <begin position="266"/>
        <end position="290"/>
    </location>
</feature>
<comment type="caution">
    <text evidence="7">The sequence shown here is derived from an EMBL/GenBank/DDBJ whole genome shotgun (WGS) entry which is preliminary data.</text>
</comment>
<keyword evidence="4 6" id="KW-1133">Transmembrane helix</keyword>
<name>A0A0E9M2E4_9BACT</name>